<sequence>MSNKELDLAEHTNAMDVSLALDPIKLQNDSEQKYFDLKAQQQQQQQDQQQQEVHQGTNFGETTLKILLSKTYRDLLWIFGGQEKPETKQIRER</sequence>
<reference evidence="4" key="1">
    <citation type="submission" date="2016-06" db="UniProtKB">
        <authorList>
            <consortium name="WormBaseParasite"/>
        </authorList>
    </citation>
    <scope>IDENTIFICATION</scope>
</reference>
<feature type="region of interest" description="Disordered" evidence="1">
    <location>
        <begin position="36"/>
        <end position="56"/>
    </location>
</feature>
<dbReference type="EMBL" id="UYRT01005803">
    <property type="protein sequence ID" value="VDK39414.1"/>
    <property type="molecule type" value="Genomic_DNA"/>
</dbReference>
<accession>A0A183D3V9</accession>
<proteinExistence type="predicted"/>
<gene>
    <name evidence="2" type="ORF">GPUH_LOCUS3401</name>
</gene>
<dbReference type="Proteomes" id="UP000271098">
    <property type="component" value="Unassembled WGS sequence"/>
</dbReference>
<protein>
    <submittedName>
        <fullName evidence="2 4">Uncharacterized protein</fullName>
    </submittedName>
</protein>
<evidence type="ECO:0000313" key="3">
    <source>
        <dbReference type="Proteomes" id="UP000271098"/>
    </source>
</evidence>
<reference evidence="2 3" key="2">
    <citation type="submission" date="2018-11" db="EMBL/GenBank/DDBJ databases">
        <authorList>
            <consortium name="Pathogen Informatics"/>
        </authorList>
    </citation>
    <scope>NUCLEOTIDE SEQUENCE [LARGE SCALE GENOMIC DNA]</scope>
</reference>
<organism evidence="4">
    <name type="scientific">Gongylonema pulchrum</name>
    <dbReference type="NCBI Taxonomy" id="637853"/>
    <lineage>
        <taxon>Eukaryota</taxon>
        <taxon>Metazoa</taxon>
        <taxon>Ecdysozoa</taxon>
        <taxon>Nematoda</taxon>
        <taxon>Chromadorea</taxon>
        <taxon>Rhabditida</taxon>
        <taxon>Spirurina</taxon>
        <taxon>Spiruromorpha</taxon>
        <taxon>Spiruroidea</taxon>
        <taxon>Gongylonematidae</taxon>
        <taxon>Gongylonema</taxon>
    </lineage>
</organism>
<evidence type="ECO:0000256" key="1">
    <source>
        <dbReference type="SAM" id="MobiDB-lite"/>
    </source>
</evidence>
<evidence type="ECO:0000313" key="4">
    <source>
        <dbReference type="WBParaSite" id="GPUH_0000340601-mRNA-1"/>
    </source>
</evidence>
<name>A0A183D3V9_9BILA</name>
<keyword evidence="3" id="KW-1185">Reference proteome</keyword>
<dbReference type="AlphaFoldDB" id="A0A183D3V9"/>
<evidence type="ECO:0000313" key="2">
    <source>
        <dbReference type="EMBL" id="VDK39414.1"/>
    </source>
</evidence>
<dbReference type="WBParaSite" id="GPUH_0000340601-mRNA-1">
    <property type="protein sequence ID" value="GPUH_0000340601-mRNA-1"/>
    <property type="gene ID" value="GPUH_0000340601"/>
</dbReference>
<feature type="compositionally biased region" description="Low complexity" evidence="1">
    <location>
        <begin position="40"/>
        <end position="51"/>
    </location>
</feature>